<gene>
    <name evidence="2" type="ORF">O6P33_02640</name>
</gene>
<reference evidence="2 3" key="1">
    <citation type="submission" date="2022-12" db="EMBL/GenBank/DDBJ databases">
        <title>Coexistence and Characterization of a Novel Tigecycline Resistance gene tet(X) variant and blaNDM-1 in a Pseudomonas caeni Isolate of Chicken Origin.</title>
        <authorList>
            <person name="Lu X."/>
            <person name="Zhang L."/>
            <person name="Li R."/>
            <person name="Wang Z."/>
        </authorList>
    </citation>
    <scope>NUCLEOTIDE SEQUENCE [LARGE SCALE GENOMIC DNA]</scope>
    <source>
        <strain evidence="2 3">CE14</strain>
    </source>
</reference>
<dbReference type="SUPFAM" id="SSF141371">
    <property type="entry name" value="PilZ domain-like"/>
    <property type="match status" value="1"/>
</dbReference>
<feature type="domain" description="PilZ" evidence="1">
    <location>
        <begin position="5"/>
        <end position="85"/>
    </location>
</feature>
<dbReference type="Proteomes" id="UP001212189">
    <property type="component" value="Chromosome"/>
</dbReference>
<dbReference type="GO" id="GO:0035438">
    <property type="term" value="F:cyclic-di-GMP binding"/>
    <property type="evidence" value="ECO:0007669"/>
    <property type="project" value="InterPro"/>
</dbReference>
<sequence length="88" mass="9796">MSSHLRQNIRTSMNCRIKICHPSLGEILATTEDLSDEGVFVKHPEMSKLKKGDIVTGQVQDLPVEAPILKMEIMRITSSGAGLRFCKE</sequence>
<protein>
    <submittedName>
        <fullName evidence="2">PilZ domain-containing protein</fullName>
    </submittedName>
</protein>
<dbReference type="AlphaFoldDB" id="A0AAE9VQT8"/>
<evidence type="ECO:0000259" key="1">
    <source>
        <dbReference type="Pfam" id="PF07238"/>
    </source>
</evidence>
<dbReference type="Gene3D" id="2.40.10.220">
    <property type="entry name" value="predicted glycosyltransferase like domains"/>
    <property type="match status" value="1"/>
</dbReference>
<evidence type="ECO:0000313" key="3">
    <source>
        <dbReference type="Proteomes" id="UP001212189"/>
    </source>
</evidence>
<proteinExistence type="predicted"/>
<dbReference type="RefSeq" id="WP_269818700.1">
    <property type="nucleotide sequence ID" value="NZ_CP114976.1"/>
</dbReference>
<keyword evidence="3" id="KW-1185">Reference proteome</keyword>
<dbReference type="KEGG" id="dce:O6P33_02640"/>
<organism evidence="2 3">
    <name type="scientific">Denitrificimonas caeni</name>
    <dbReference type="NCBI Taxonomy" id="521720"/>
    <lineage>
        <taxon>Bacteria</taxon>
        <taxon>Pseudomonadati</taxon>
        <taxon>Pseudomonadota</taxon>
        <taxon>Gammaproteobacteria</taxon>
        <taxon>Pseudomonadales</taxon>
        <taxon>Pseudomonadaceae</taxon>
        <taxon>Denitrificimonas</taxon>
    </lineage>
</organism>
<dbReference type="InterPro" id="IPR009875">
    <property type="entry name" value="PilZ_domain"/>
</dbReference>
<evidence type="ECO:0000313" key="2">
    <source>
        <dbReference type="EMBL" id="WBE25758.1"/>
    </source>
</evidence>
<name>A0AAE9VQT8_9GAMM</name>
<accession>A0AAE9VQT8</accession>
<dbReference type="EMBL" id="CP114976">
    <property type="protein sequence ID" value="WBE25758.1"/>
    <property type="molecule type" value="Genomic_DNA"/>
</dbReference>
<dbReference type="Pfam" id="PF07238">
    <property type="entry name" value="PilZ"/>
    <property type="match status" value="1"/>
</dbReference>